<proteinExistence type="predicted"/>
<keyword evidence="2" id="KW-1185">Reference proteome</keyword>
<evidence type="ECO:0000313" key="1">
    <source>
        <dbReference type="EMBL" id="CAF0854865.1"/>
    </source>
</evidence>
<comment type="caution">
    <text evidence="1">The sequence shown here is derived from an EMBL/GenBank/DDBJ whole genome shotgun (WGS) entry which is preliminary data.</text>
</comment>
<organism evidence="1 2">
    <name type="scientific">Brachionus calyciflorus</name>
    <dbReference type="NCBI Taxonomy" id="104777"/>
    <lineage>
        <taxon>Eukaryota</taxon>
        <taxon>Metazoa</taxon>
        <taxon>Spiralia</taxon>
        <taxon>Gnathifera</taxon>
        <taxon>Rotifera</taxon>
        <taxon>Eurotatoria</taxon>
        <taxon>Monogononta</taxon>
        <taxon>Pseudotrocha</taxon>
        <taxon>Ploima</taxon>
        <taxon>Brachionidae</taxon>
        <taxon>Brachionus</taxon>
    </lineage>
</organism>
<dbReference type="OrthoDB" id="10198516at2759"/>
<reference evidence="1" key="1">
    <citation type="submission" date="2021-02" db="EMBL/GenBank/DDBJ databases">
        <authorList>
            <person name="Nowell W R."/>
        </authorList>
    </citation>
    <scope>NUCLEOTIDE SEQUENCE</scope>
    <source>
        <strain evidence="1">Ploen Becks lab</strain>
    </source>
</reference>
<accession>A0A813WG55</accession>
<name>A0A813WG55_9BILA</name>
<dbReference type="AlphaFoldDB" id="A0A813WG55"/>
<dbReference type="Proteomes" id="UP000663879">
    <property type="component" value="Unassembled WGS sequence"/>
</dbReference>
<sequence>MDFIMVTRANFYIRLMKNPFTKQILEESTSLNINKDLKSEILNIVEKFDDDLVTCQPDLINKLEAIKYIIKVSFETDKFGNEEYDKVKKALHCRQRSKIPEMLYGILEFNA</sequence>
<protein>
    <submittedName>
        <fullName evidence="1">Uncharacterized protein</fullName>
    </submittedName>
</protein>
<dbReference type="EMBL" id="CAJNOC010001323">
    <property type="protein sequence ID" value="CAF0854865.1"/>
    <property type="molecule type" value="Genomic_DNA"/>
</dbReference>
<gene>
    <name evidence="1" type="ORF">OXX778_LOCUS9144</name>
</gene>
<evidence type="ECO:0000313" key="2">
    <source>
        <dbReference type="Proteomes" id="UP000663879"/>
    </source>
</evidence>